<evidence type="ECO:0000259" key="9">
    <source>
        <dbReference type="PROSITE" id="PS50868"/>
    </source>
</evidence>
<dbReference type="InterPro" id="IPR046341">
    <property type="entry name" value="SET_dom_sf"/>
</dbReference>
<keyword evidence="2" id="KW-0158">Chromosome</keyword>
<gene>
    <name evidence="10" type="ORF">J2W31_005497</name>
</gene>
<evidence type="ECO:0000256" key="3">
    <source>
        <dbReference type="ARBA" id="ARBA00022603"/>
    </source>
</evidence>
<keyword evidence="7" id="KW-0862">Zinc</keyword>
<evidence type="ECO:0000256" key="6">
    <source>
        <dbReference type="ARBA" id="ARBA00022723"/>
    </source>
</evidence>
<comment type="subcellular location">
    <subcellularLocation>
        <location evidence="1">Chromosome</location>
    </subcellularLocation>
</comment>
<dbReference type="PROSITE" id="PS50868">
    <property type="entry name" value="POST_SET"/>
    <property type="match status" value="1"/>
</dbReference>
<dbReference type="SMART" id="SM00317">
    <property type="entry name" value="SET"/>
    <property type="match status" value="1"/>
</dbReference>
<evidence type="ECO:0000256" key="2">
    <source>
        <dbReference type="ARBA" id="ARBA00022454"/>
    </source>
</evidence>
<dbReference type="InterPro" id="IPR003616">
    <property type="entry name" value="Post-SET_dom"/>
</dbReference>
<dbReference type="GO" id="GO:0005694">
    <property type="term" value="C:chromosome"/>
    <property type="evidence" value="ECO:0007669"/>
    <property type="project" value="UniProtKB-SubCell"/>
</dbReference>
<comment type="caution">
    <text evidence="10">The sequence shown here is derived from an EMBL/GenBank/DDBJ whole genome shotgun (WGS) entry which is preliminary data.</text>
</comment>
<feature type="domain" description="Post-SET" evidence="9">
    <location>
        <begin position="146"/>
        <end position="162"/>
    </location>
</feature>
<evidence type="ECO:0000256" key="7">
    <source>
        <dbReference type="ARBA" id="ARBA00022833"/>
    </source>
</evidence>
<reference evidence="10" key="1">
    <citation type="submission" date="2023-07" db="EMBL/GenBank/DDBJ databases">
        <title>Sorghum-associated microbial communities from plants grown in Nebraska, USA.</title>
        <authorList>
            <person name="Schachtman D."/>
        </authorList>
    </citation>
    <scope>NUCLEOTIDE SEQUENCE</scope>
    <source>
        <strain evidence="10">DS3754</strain>
    </source>
</reference>
<dbReference type="EMBL" id="JAUSRD010000017">
    <property type="protein sequence ID" value="MDP9896362.1"/>
    <property type="molecule type" value="Genomic_DNA"/>
</dbReference>
<dbReference type="Pfam" id="PF00856">
    <property type="entry name" value="SET"/>
    <property type="match status" value="1"/>
</dbReference>
<dbReference type="GO" id="GO:0032259">
    <property type="term" value="P:methylation"/>
    <property type="evidence" value="ECO:0007669"/>
    <property type="project" value="UniProtKB-KW"/>
</dbReference>
<dbReference type="PROSITE" id="PS50280">
    <property type="entry name" value="SET"/>
    <property type="match status" value="1"/>
</dbReference>
<keyword evidence="3" id="KW-0489">Methyltransferase</keyword>
<feature type="domain" description="SET" evidence="8">
    <location>
        <begin position="20"/>
        <end position="136"/>
    </location>
</feature>
<keyword evidence="6" id="KW-0479">Metal-binding</keyword>
<dbReference type="PANTHER" id="PTHR46223">
    <property type="entry name" value="HISTONE-LYSINE N-METHYLTRANSFERASE SUV39H"/>
    <property type="match status" value="1"/>
</dbReference>
<sequence length="179" mass="19258">MKSSLPTHSMPCSMSVEACPLIEIRTSAVHGLGAFAIRDISPGTCVGIYTGRRFSETQLLDEDWTDWDSGQTYLFALSDGTTIDGAQGGNATRYLNHACSPNCLAVEELDPTERITLRIVATEAVPKGAELLLDYSLIIDPSEKASDYPCQCGASSCRGSMAALRTPARAKNLRGSRRP</sequence>
<keyword evidence="5" id="KW-0949">S-adenosyl-L-methionine</keyword>
<keyword evidence="4" id="KW-0808">Transferase</keyword>
<dbReference type="AlphaFoldDB" id="A0AAW8D1P1"/>
<dbReference type="InterPro" id="IPR050973">
    <property type="entry name" value="H3K9_Histone-Lys_N-MTase"/>
</dbReference>
<accession>A0AAW8D1P1</accession>
<protein>
    <submittedName>
        <fullName evidence="10">SET domain-containing protein</fullName>
    </submittedName>
</protein>
<proteinExistence type="predicted"/>
<evidence type="ECO:0000256" key="5">
    <source>
        <dbReference type="ARBA" id="ARBA00022691"/>
    </source>
</evidence>
<dbReference type="PANTHER" id="PTHR46223:SF3">
    <property type="entry name" value="HISTONE-LYSINE N-METHYLTRANSFERASE SET-23"/>
    <property type="match status" value="1"/>
</dbReference>
<evidence type="ECO:0000313" key="11">
    <source>
        <dbReference type="Proteomes" id="UP001242045"/>
    </source>
</evidence>
<evidence type="ECO:0000313" key="10">
    <source>
        <dbReference type="EMBL" id="MDP9896362.1"/>
    </source>
</evidence>
<dbReference type="InterPro" id="IPR001214">
    <property type="entry name" value="SET_dom"/>
</dbReference>
<dbReference type="SUPFAM" id="SSF82199">
    <property type="entry name" value="SET domain"/>
    <property type="match status" value="1"/>
</dbReference>
<dbReference type="Proteomes" id="UP001242045">
    <property type="component" value="Unassembled WGS sequence"/>
</dbReference>
<dbReference type="GO" id="GO:0046872">
    <property type="term" value="F:metal ion binding"/>
    <property type="evidence" value="ECO:0007669"/>
    <property type="project" value="UniProtKB-KW"/>
</dbReference>
<dbReference type="GO" id="GO:0008168">
    <property type="term" value="F:methyltransferase activity"/>
    <property type="evidence" value="ECO:0007669"/>
    <property type="project" value="UniProtKB-KW"/>
</dbReference>
<evidence type="ECO:0000259" key="8">
    <source>
        <dbReference type="PROSITE" id="PS50280"/>
    </source>
</evidence>
<evidence type="ECO:0000256" key="1">
    <source>
        <dbReference type="ARBA" id="ARBA00004286"/>
    </source>
</evidence>
<dbReference type="Gene3D" id="2.170.270.10">
    <property type="entry name" value="SET domain"/>
    <property type="match status" value="1"/>
</dbReference>
<organism evidence="10 11">
    <name type="scientific">Variovorax boronicumulans</name>
    <dbReference type="NCBI Taxonomy" id="436515"/>
    <lineage>
        <taxon>Bacteria</taxon>
        <taxon>Pseudomonadati</taxon>
        <taxon>Pseudomonadota</taxon>
        <taxon>Betaproteobacteria</taxon>
        <taxon>Burkholderiales</taxon>
        <taxon>Comamonadaceae</taxon>
        <taxon>Variovorax</taxon>
    </lineage>
</organism>
<evidence type="ECO:0000256" key="4">
    <source>
        <dbReference type="ARBA" id="ARBA00022679"/>
    </source>
</evidence>
<name>A0AAW8D1P1_9BURK</name>
<dbReference type="RefSeq" id="WP_306882361.1">
    <property type="nucleotide sequence ID" value="NZ_JAUSRD010000017.1"/>
</dbReference>